<organism evidence="7 8">
    <name type="scientific">Candidatus Sungiibacteriota bacterium</name>
    <dbReference type="NCBI Taxonomy" id="2750080"/>
    <lineage>
        <taxon>Bacteria</taxon>
        <taxon>Candidatus Sungiibacteriota</taxon>
    </lineage>
</organism>
<keyword evidence="2 3" id="KW-0143">Chaperone</keyword>
<proteinExistence type="inferred from homology"/>
<comment type="subcellular location">
    <subcellularLocation>
        <location evidence="3">Cytoplasm</location>
    </subcellularLocation>
</comment>
<evidence type="ECO:0000256" key="3">
    <source>
        <dbReference type="HAMAP-Rule" id="MF_01151"/>
    </source>
</evidence>
<dbReference type="Gene3D" id="3.90.20.20">
    <property type="match status" value="1"/>
</dbReference>
<keyword evidence="6" id="KW-0175">Coiled coil</keyword>
<keyword evidence="3" id="KW-0963">Cytoplasm</keyword>
<dbReference type="PRINTS" id="PR00773">
    <property type="entry name" value="GRPEPROTEIN"/>
</dbReference>
<dbReference type="EMBL" id="JACPHQ010000014">
    <property type="protein sequence ID" value="MBI2465821.1"/>
    <property type="molecule type" value="Genomic_DNA"/>
</dbReference>
<dbReference type="AlphaFoldDB" id="A0A931YDE7"/>
<reference evidence="7" key="1">
    <citation type="submission" date="2020-07" db="EMBL/GenBank/DDBJ databases">
        <title>Huge and variable diversity of episymbiotic CPR bacteria and DPANN archaea in groundwater ecosystems.</title>
        <authorList>
            <person name="He C.Y."/>
            <person name="Keren R."/>
            <person name="Whittaker M."/>
            <person name="Farag I.F."/>
            <person name="Doudna J."/>
            <person name="Cate J.H.D."/>
            <person name="Banfield J.F."/>
        </authorList>
    </citation>
    <scope>NUCLEOTIDE SEQUENCE</scope>
    <source>
        <strain evidence="7">NC_groundwater_418_Ag_B-0.1um_45_10</strain>
    </source>
</reference>
<accession>A0A931YDE7</accession>
<dbReference type="PANTHER" id="PTHR21237:SF23">
    <property type="entry name" value="GRPE PROTEIN HOMOLOG, MITOCHONDRIAL"/>
    <property type="match status" value="1"/>
</dbReference>
<protein>
    <recommendedName>
        <fullName evidence="3 4">Protein GrpE</fullName>
    </recommendedName>
    <alternativeName>
        <fullName evidence="3">HSP-70 cofactor</fullName>
    </alternativeName>
</protein>
<dbReference type="PANTHER" id="PTHR21237">
    <property type="entry name" value="GRPE PROTEIN"/>
    <property type="match status" value="1"/>
</dbReference>
<name>A0A931YDE7_9BACT</name>
<comment type="subunit">
    <text evidence="3">Homodimer.</text>
</comment>
<sequence length="157" mass="17983">MEEEKKQIEEKLFLAEKERDEYLNGWKRAKADLINSKKEFEDQIKSLNDFVKIGFIKQFLPVLDALEGAKEIEGWRGVKKLVEEVLSQNGVEEIKSLGEEFDPIYHEAVGESEGDPNKVIEVLQKGYKINGRVIRAARVKIGKGYANIQMDANDTNR</sequence>
<dbReference type="Gene3D" id="2.30.22.10">
    <property type="entry name" value="Head domain of nucleotide exchange factor GrpE"/>
    <property type="match status" value="1"/>
</dbReference>
<dbReference type="GO" id="GO:0006457">
    <property type="term" value="P:protein folding"/>
    <property type="evidence" value="ECO:0007669"/>
    <property type="project" value="InterPro"/>
</dbReference>
<dbReference type="InterPro" id="IPR000740">
    <property type="entry name" value="GrpE"/>
</dbReference>
<evidence type="ECO:0000256" key="6">
    <source>
        <dbReference type="SAM" id="Coils"/>
    </source>
</evidence>
<dbReference type="GO" id="GO:0051082">
    <property type="term" value="F:unfolded protein binding"/>
    <property type="evidence" value="ECO:0007669"/>
    <property type="project" value="TreeGrafter"/>
</dbReference>
<evidence type="ECO:0000313" key="7">
    <source>
        <dbReference type="EMBL" id="MBI2465821.1"/>
    </source>
</evidence>
<gene>
    <name evidence="3" type="primary">grpE</name>
    <name evidence="7" type="ORF">HYV66_01155</name>
</gene>
<dbReference type="InterPro" id="IPR013805">
    <property type="entry name" value="GrpE_CC"/>
</dbReference>
<dbReference type="GO" id="GO:0000774">
    <property type="term" value="F:adenyl-nucleotide exchange factor activity"/>
    <property type="evidence" value="ECO:0007669"/>
    <property type="project" value="InterPro"/>
</dbReference>
<dbReference type="PROSITE" id="PS01071">
    <property type="entry name" value="GRPE"/>
    <property type="match status" value="1"/>
</dbReference>
<dbReference type="CDD" id="cd00446">
    <property type="entry name" value="GrpE"/>
    <property type="match status" value="1"/>
</dbReference>
<comment type="caution">
    <text evidence="7">The sequence shown here is derived from an EMBL/GenBank/DDBJ whole genome shotgun (WGS) entry which is preliminary data.</text>
</comment>
<evidence type="ECO:0000256" key="5">
    <source>
        <dbReference type="RuleBase" id="RU004478"/>
    </source>
</evidence>
<dbReference type="Pfam" id="PF01025">
    <property type="entry name" value="GrpE"/>
    <property type="match status" value="1"/>
</dbReference>
<keyword evidence="3 4" id="KW-0346">Stress response</keyword>
<dbReference type="GO" id="GO:0005829">
    <property type="term" value="C:cytosol"/>
    <property type="evidence" value="ECO:0007669"/>
    <property type="project" value="TreeGrafter"/>
</dbReference>
<dbReference type="SUPFAM" id="SSF58014">
    <property type="entry name" value="Coiled-coil domain of nucleotide exchange factor GrpE"/>
    <property type="match status" value="1"/>
</dbReference>
<dbReference type="GO" id="GO:0042803">
    <property type="term" value="F:protein homodimerization activity"/>
    <property type="evidence" value="ECO:0007669"/>
    <property type="project" value="InterPro"/>
</dbReference>
<evidence type="ECO:0000256" key="1">
    <source>
        <dbReference type="ARBA" id="ARBA00009054"/>
    </source>
</evidence>
<comment type="function">
    <text evidence="3 4">Participates actively in the response to hyperosmotic and heat shock by preventing the aggregation of stress-denatured proteins, in association with DnaK and GrpE. It is the nucleotide exchange factor for DnaK and may function as a thermosensor. Unfolded proteins bind initially to DnaJ; upon interaction with the DnaJ-bound protein, DnaK hydrolyzes its bound ATP, resulting in the formation of a stable complex. GrpE releases ADP from DnaK; ATP binding to DnaK triggers the release of the substrate protein, thus completing the reaction cycle. Several rounds of ATP-dependent interactions between DnaJ, DnaK and GrpE are required for fully efficient folding.</text>
</comment>
<evidence type="ECO:0000256" key="2">
    <source>
        <dbReference type="ARBA" id="ARBA00023186"/>
    </source>
</evidence>
<dbReference type="HAMAP" id="MF_01151">
    <property type="entry name" value="GrpE"/>
    <property type="match status" value="1"/>
</dbReference>
<evidence type="ECO:0000256" key="4">
    <source>
        <dbReference type="RuleBase" id="RU000639"/>
    </source>
</evidence>
<dbReference type="InterPro" id="IPR009012">
    <property type="entry name" value="GrpE_head"/>
</dbReference>
<dbReference type="SUPFAM" id="SSF51064">
    <property type="entry name" value="Head domain of nucleotide exchange factor GrpE"/>
    <property type="match status" value="1"/>
</dbReference>
<dbReference type="GO" id="GO:0051087">
    <property type="term" value="F:protein-folding chaperone binding"/>
    <property type="evidence" value="ECO:0007669"/>
    <property type="project" value="InterPro"/>
</dbReference>
<feature type="coiled-coil region" evidence="6">
    <location>
        <begin position="1"/>
        <end position="43"/>
    </location>
</feature>
<evidence type="ECO:0000313" key="8">
    <source>
        <dbReference type="Proteomes" id="UP000709672"/>
    </source>
</evidence>
<dbReference type="Proteomes" id="UP000709672">
    <property type="component" value="Unassembled WGS sequence"/>
</dbReference>
<comment type="similarity">
    <text evidence="1 3 5">Belongs to the GrpE family.</text>
</comment>